<dbReference type="GO" id="GO:0016787">
    <property type="term" value="F:hydrolase activity"/>
    <property type="evidence" value="ECO:0007669"/>
    <property type="project" value="UniProtKB-KW"/>
</dbReference>
<keyword evidence="3 6" id="KW-0378">Hydrolase</keyword>
<evidence type="ECO:0000256" key="1">
    <source>
        <dbReference type="ARBA" id="ARBA00007749"/>
    </source>
</evidence>
<dbReference type="PANTHER" id="PTHR42978:SF6">
    <property type="entry name" value="QUORUM-QUENCHING LACTONASE YTNP-RELATED"/>
    <property type="match status" value="1"/>
</dbReference>
<dbReference type="Gene3D" id="3.60.15.10">
    <property type="entry name" value="Ribonuclease Z/Hydroxyacylglutathione hydrolase-like"/>
    <property type="match status" value="1"/>
</dbReference>
<dbReference type="PANTHER" id="PTHR42978">
    <property type="entry name" value="QUORUM-QUENCHING LACTONASE YTNP-RELATED-RELATED"/>
    <property type="match status" value="1"/>
</dbReference>
<dbReference type="Proteomes" id="UP000432015">
    <property type="component" value="Unassembled WGS sequence"/>
</dbReference>
<organism evidence="6 7">
    <name type="scientific">Actinomadura litoris</name>
    <dbReference type="NCBI Taxonomy" id="2678616"/>
    <lineage>
        <taxon>Bacteria</taxon>
        <taxon>Bacillati</taxon>
        <taxon>Actinomycetota</taxon>
        <taxon>Actinomycetes</taxon>
        <taxon>Streptosporangiales</taxon>
        <taxon>Thermomonosporaceae</taxon>
        <taxon>Actinomadura</taxon>
    </lineage>
</organism>
<comment type="caution">
    <text evidence="6">The sequence shown here is derived from an EMBL/GenBank/DDBJ whole genome shotgun (WGS) entry which is preliminary data.</text>
</comment>
<keyword evidence="2" id="KW-0479">Metal-binding</keyword>
<dbReference type="EMBL" id="WOFH01000006">
    <property type="protein sequence ID" value="MUN38963.1"/>
    <property type="molecule type" value="Genomic_DNA"/>
</dbReference>
<gene>
    <name evidence="6" type="ORF">GNZ18_20485</name>
</gene>
<name>A0A7K1L3T0_9ACTN</name>
<evidence type="ECO:0000259" key="5">
    <source>
        <dbReference type="SMART" id="SM00849"/>
    </source>
</evidence>
<dbReference type="InterPro" id="IPR036866">
    <property type="entry name" value="RibonucZ/Hydroxyglut_hydro"/>
</dbReference>
<keyword evidence="7" id="KW-1185">Reference proteome</keyword>
<protein>
    <submittedName>
        <fullName evidence="6">MBL fold metallo-hydrolase</fullName>
    </submittedName>
</protein>
<dbReference type="InterPro" id="IPR001279">
    <property type="entry name" value="Metallo-B-lactamas"/>
</dbReference>
<reference evidence="6 7" key="1">
    <citation type="submission" date="2019-11" db="EMBL/GenBank/DDBJ databases">
        <authorList>
            <person name="Cao P."/>
        </authorList>
    </citation>
    <scope>NUCLEOTIDE SEQUENCE [LARGE SCALE GENOMIC DNA]</scope>
    <source>
        <strain evidence="6 7">NEAU-AAG5</strain>
    </source>
</reference>
<evidence type="ECO:0000313" key="7">
    <source>
        <dbReference type="Proteomes" id="UP000432015"/>
    </source>
</evidence>
<dbReference type="AlphaFoldDB" id="A0A7K1L3T0"/>
<dbReference type="SUPFAM" id="SSF56281">
    <property type="entry name" value="Metallo-hydrolase/oxidoreductase"/>
    <property type="match status" value="1"/>
</dbReference>
<comment type="similarity">
    <text evidence="1">Belongs to the metallo-beta-lactamase superfamily.</text>
</comment>
<dbReference type="RefSeq" id="WP_156218048.1">
    <property type="nucleotide sequence ID" value="NZ_WOFH01000006.1"/>
</dbReference>
<evidence type="ECO:0000256" key="2">
    <source>
        <dbReference type="ARBA" id="ARBA00022723"/>
    </source>
</evidence>
<sequence>MHQQSVIVSGIEVVALCDAVGPMGESLRRPLPETFPGSDPHWDRLRREVPEAFGPRGEWVLRFHCFVLRPPQGPTILVDTGIGAEDSPAASWAPVPGGLLTAMAGIGLAPGDIDVVVLTHLHSDHASGAVVDGEPVFPNARHLVQADELDWLESTGGAVLEDVVRPLTPLIDRVRGDRTLAPDTATTLTPGHTPGHQSVIVGDMDLLVAGDLVLHPVQLADPSVTYIYDDDAVKAAVTRTALLERVRERGGVLAAPHLPEPFVPVPDVWATHDG</sequence>
<dbReference type="SMART" id="SM00849">
    <property type="entry name" value="Lactamase_B"/>
    <property type="match status" value="1"/>
</dbReference>
<keyword evidence="4" id="KW-0862">Zinc</keyword>
<feature type="domain" description="Metallo-beta-lactamase" evidence="5">
    <location>
        <begin position="62"/>
        <end position="257"/>
    </location>
</feature>
<accession>A0A7K1L3T0</accession>
<dbReference type="Pfam" id="PF00753">
    <property type="entry name" value="Lactamase_B"/>
    <property type="match status" value="1"/>
</dbReference>
<dbReference type="InterPro" id="IPR051013">
    <property type="entry name" value="MBL_superfamily_lactonases"/>
</dbReference>
<evidence type="ECO:0000313" key="6">
    <source>
        <dbReference type="EMBL" id="MUN38963.1"/>
    </source>
</evidence>
<dbReference type="GO" id="GO:0046872">
    <property type="term" value="F:metal ion binding"/>
    <property type="evidence" value="ECO:0007669"/>
    <property type="project" value="UniProtKB-KW"/>
</dbReference>
<proteinExistence type="inferred from homology"/>
<evidence type="ECO:0000256" key="4">
    <source>
        <dbReference type="ARBA" id="ARBA00022833"/>
    </source>
</evidence>
<evidence type="ECO:0000256" key="3">
    <source>
        <dbReference type="ARBA" id="ARBA00022801"/>
    </source>
</evidence>